<dbReference type="InterPro" id="IPR042252">
    <property type="entry name" value="MtfA_N"/>
</dbReference>
<organism evidence="1 2">
    <name type="scientific">Cryomorpha ignava</name>
    <dbReference type="NCBI Taxonomy" id="101383"/>
    <lineage>
        <taxon>Bacteria</taxon>
        <taxon>Pseudomonadati</taxon>
        <taxon>Bacteroidota</taxon>
        <taxon>Flavobacteriia</taxon>
        <taxon>Flavobacteriales</taxon>
        <taxon>Cryomorphaceae</taxon>
        <taxon>Cryomorpha</taxon>
    </lineage>
</organism>
<name>A0A7K3WJZ1_9FLAO</name>
<protein>
    <submittedName>
        <fullName evidence="1">Zinc-dependent peptidase</fullName>
    </submittedName>
</protein>
<dbReference type="PANTHER" id="PTHR30164">
    <property type="entry name" value="MTFA PEPTIDASE"/>
    <property type="match status" value="1"/>
</dbReference>
<dbReference type="CDD" id="cd20169">
    <property type="entry name" value="Peptidase_M90_mtfA"/>
    <property type="match status" value="1"/>
</dbReference>
<sequence>MMYFLLALAAVILFFILRSPKKPSSKGITLSDSEIKNNLSENVLFYKKLNETDQIAFIERIKTFLNDVFIEGVNVSVTDLDKLLVASSAIIPVFNFPEWHYSNLSGVLLYPDRFNSDLGYASEEKDRMITGMVGSGKLEKQMILSIKALRLGFSNKTDKSNTGIHEFVHLIDGLDGSIDGVPDRLIEHQYSIPWMKLIQKGMADIHNESSDIRPYGGVNESEFFAVASEYFFERPNLMKRKHPELWKAFNSFFGQPEEE</sequence>
<gene>
    <name evidence="1" type="ORF">G3O08_00315</name>
</gene>
<reference evidence="1 2" key="1">
    <citation type="submission" date="2020-02" db="EMBL/GenBank/DDBJ databases">
        <title>Out from the shadows clarifying the taxonomy of the family Cryomorphaceae and related taxa by utilizing the GTDB taxonomic framework.</title>
        <authorList>
            <person name="Bowman J.P."/>
        </authorList>
    </citation>
    <scope>NUCLEOTIDE SEQUENCE [LARGE SCALE GENOMIC DNA]</scope>
    <source>
        <strain evidence="1 2">QSSC 1-22</strain>
    </source>
</reference>
<dbReference type="RefSeq" id="WP_163282670.1">
    <property type="nucleotide sequence ID" value="NZ_JAAGVY010000001.1"/>
</dbReference>
<dbReference type="PANTHER" id="PTHR30164:SF2">
    <property type="entry name" value="PROTEIN MTFA"/>
    <property type="match status" value="1"/>
</dbReference>
<dbReference type="Pfam" id="PF06167">
    <property type="entry name" value="Peptidase_M90"/>
    <property type="match status" value="1"/>
</dbReference>
<dbReference type="GO" id="GO:0005829">
    <property type="term" value="C:cytosol"/>
    <property type="evidence" value="ECO:0007669"/>
    <property type="project" value="TreeGrafter"/>
</dbReference>
<dbReference type="GO" id="GO:0008237">
    <property type="term" value="F:metallopeptidase activity"/>
    <property type="evidence" value="ECO:0007669"/>
    <property type="project" value="InterPro"/>
</dbReference>
<dbReference type="Gene3D" id="3.40.390.10">
    <property type="entry name" value="Collagenase (Catalytic Domain)"/>
    <property type="match status" value="1"/>
</dbReference>
<evidence type="ECO:0000313" key="2">
    <source>
        <dbReference type="Proteomes" id="UP000486602"/>
    </source>
</evidence>
<keyword evidence="2" id="KW-1185">Reference proteome</keyword>
<accession>A0A7K3WJZ1</accession>
<dbReference type="InterPro" id="IPR024079">
    <property type="entry name" value="MetalloPept_cat_dom_sf"/>
</dbReference>
<comment type="caution">
    <text evidence="1">The sequence shown here is derived from an EMBL/GenBank/DDBJ whole genome shotgun (WGS) entry which is preliminary data.</text>
</comment>
<dbReference type="Gene3D" id="1.10.472.150">
    <property type="entry name" value="Glucose-regulated metallo-peptidase M90, N-terminal domain"/>
    <property type="match status" value="1"/>
</dbReference>
<dbReference type="InterPro" id="IPR010384">
    <property type="entry name" value="MtfA_fam"/>
</dbReference>
<proteinExistence type="predicted"/>
<dbReference type="GO" id="GO:0004177">
    <property type="term" value="F:aminopeptidase activity"/>
    <property type="evidence" value="ECO:0007669"/>
    <property type="project" value="TreeGrafter"/>
</dbReference>
<dbReference type="SUPFAM" id="SSF55486">
    <property type="entry name" value="Metalloproteases ('zincins'), catalytic domain"/>
    <property type="match status" value="1"/>
</dbReference>
<evidence type="ECO:0000313" key="1">
    <source>
        <dbReference type="EMBL" id="NEN21946.1"/>
    </source>
</evidence>
<dbReference type="EMBL" id="JAAGVY010000001">
    <property type="protein sequence ID" value="NEN21946.1"/>
    <property type="molecule type" value="Genomic_DNA"/>
</dbReference>
<dbReference type="AlphaFoldDB" id="A0A7K3WJZ1"/>
<dbReference type="Proteomes" id="UP000486602">
    <property type="component" value="Unassembled WGS sequence"/>
</dbReference>